<evidence type="ECO:0000313" key="1">
    <source>
        <dbReference type="EMBL" id="SDS06343.1"/>
    </source>
</evidence>
<gene>
    <name evidence="1" type="ORF">SAMN05444158_0883</name>
</gene>
<reference evidence="2" key="1">
    <citation type="submission" date="2016-10" db="EMBL/GenBank/DDBJ databases">
        <authorList>
            <person name="Varghese N."/>
            <person name="Submissions S."/>
        </authorList>
    </citation>
    <scope>NUCLEOTIDE SEQUENCE [LARGE SCALE GENOMIC DNA]</scope>
    <source>
        <strain evidence="2">GAS369</strain>
    </source>
</reference>
<protein>
    <submittedName>
        <fullName evidence="1">Uncharacterized protein</fullName>
    </submittedName>
</protein>
<keyword evidence="2" id="KW-1185">Reference proteome</keyword>
<accession>A0A1H1P5A0</accession>
<proteinExistence type="predicted"/>
<name>A0A1H1P5A0_9BRAD</name>
<organism evidence="1 2">
    <name type="scientific">Bradyrhizobium canariense</name>
    <dbReference type="NCBI Taxonomy" id="255045"/>
    <lineage>
        <taxon>Bacteria</taxon>
        <taxon>Pseudomonadati</taxon>
        <taxon>Pseudomonadota</taxon>
        <taxon>Alphaproteobacteria</taxon>
        <taxon>Hyphomicrobiales</taxon>
        <taxon>Nitrobacteraceae</taxon>
        <taxon>Bradyrhizobium</taxon>
    </lineage>
</organism>
<dbReference type="AlphaFoldDB" id="A0A1H1P5A0"/>
<dbReference type="EMBL" id="LT629750">
    <property type="protein sequence ID" value="SDS06343.1"/>
    <property type="molecule type" value="Genomic_DNA"/>
</dbReference>
<evidence type="ECO:0000313" key="2">
    <source>
        <dbReference type="Proteomes" id="UP000243904"/>
    </source>
</evidence>
<sequence length="50" mass="5319">MDCVMFVLFSSAAIVLIAVGSRDRWLNTEGLPEDVTAGEGMTRTPIGFGS</sequence>
<dbReference type="Proteomes" id="UP000243904">
    <property type="component" value="Chromosome I"/>
</dbReference>